<sequence length="1036" mass="115044">MRREATAQHKYGRLLSRAEFERMHPAHQHAWKPHPPPTARAAGQRDSVPQPRSRQGEADQARGQKSVSRPGGHRTTHHRIPRVSSSPEAAPDAIHRLSGAGGPHEPEYIEASHPAPEGSQSPPDGSESSDLVEAAISLASATDLFRPASSSITSSTAPGVDGADVELDACDYDLDPLVDLFALYTRIKERRIKESANADKREKSKWALFMKLAREKKEQAMAAAAAAAAAKKSARTKDGGCEYEDSMQHALAVANDCISASSQTITALDARNFLSDHRGRALSVDIEREVDEFLRARQQALASRGVPPRLRSPRPLAVVSDQPPAPRWPEDMACILPSPDLICCTIEQPEPYHVSMGTAEPPTHTQPSQPPELVFRARFDGTDAQPFYIPRSINDDSLVFESRFESGNLKAATRIGPAEYNLEIRKDLHTSGHTQWFYFQLQNMCGNREYTFHITNLMKPRCLYTQGMQPLIYSQRQARFQGIGWTRAGSRFDYSRNPQTAGADGASKRPTFTLTFALAFPHDDDTVLVAHCYPYTYSDLQRYIASVKADARKSEFFRHRVLCKTLCQNNIDLLTITNKASDPDELSARRGIVLTARGFFDFVLGESPQAEYLRKHFIFKVIPMLNPDGVIVGNHRCNLKGYDLNRQWGMADNGIEFAPEIWHARHMITEFSRTRPLVLYCDLHGHNRKHGAFLYGCHNDADERLRFIERVFPFMLSQRLPSCIFFKRCQFQMQRRKEGTSRISLRRSLPVVNSFTLEASFCGTDLSARGAYQFQIKDYVAIGEATGLAIYDFLMSDDERAPSDTAEMLPSEHARSVFATIKQQMIKGDTNVMPEASESSDTTSDDEKLRIKPKKAKKKTKKAHAPSAGTRAASQNQSRSSGHERRGRDSSTSEPKPGGRPARPRSALSTTSSSSSLASSSSSLGSSSSSSATMRGQPPFRPRTSATVQERRARLEERKVVQVPTKIEPRRPAAALSSVVLNPPVNPLIVPHVHFGGSMHSGLRSECPIHGLAHPHKSTTFGSSGTLAAEWMRYAH</sequence>
<dbReference type="Proteomes" id="UP001527925">
    <property type="component" value="Unassembled WGS sequence"/>
</dbReference>
<dbReference type="InterPro" id="IPR040626">
    <property type="entry name" value="Pepdidase_M14_N"/>
</dbReference>
<feature type="region of interest" description="Disordered" evidence="4">
    <location>
        <begin position="828"/>
        <end position="953"/>
    </location>
</feature>
<dbReference type="PANTHER" id="PTHR12756:SF45">
    <property type="entry name" value="CYTOSOLIC CARBOXYPEPTIDASE NNA1"/>
    <property type="match status" value="1"/>
</dbReference>
<protein>
    <submittedName>
        <fullName evidence="6">Cytosolic carboxypeptidase 2</fullName>
    </submittedName>
</protein>
<dbReference type="InterPro" id="IPR050821">
    <property type="entry name" value="Cytosolic_carboxypeptidase"/>
</dbReference>
<feature type="active site" description="Proton donor/acceptor" evidence="3">
    <location>
        <position position="758"/>
    </location>
</feature>
<evidence type="ECO:0000259" key="5">
    <source>
        <dbReference type="PROSITE" id="PS52035"/>
    </source>
</evidence>
<gene>
    <name evidence="6" type="primary">AGBL2</name>
    <name evidence="6" type="ORF">HK105_203364</name>
</gene>
<evidence type="ECO:0000256" key="1">
    <source>
        <dbReference type="ARBA" id="ARBA00001947"/>
    </source>
</evidence>
<comment type="similarity">
    <text evidence="2 3">Belongs to the peptidase M14 family.</text>
</comment>
<proteinExistence type="inferred from homology"/>
<feature type="compositionally biased region" description="Basic and acidic residues" evidence="4">
    <location>
        <begin position="881"/>
        <end position="891"/>
    </location>
</feature>
<evidence type="ECO:0000256" key="2">
    <source>
        <dbReference type="ARBA" id="ARBA00005988"/>
    </source>
</evidence>
<comment type="cofactor">
    <cofactor evidence="1">
        <name>Zn(2+)</name>
        <dbReference type="ChEBI" id="CHEBI:29105"/>
    </cofactor>
</comment>
<keyword evidence="6" id="KW-0121">Carboxypeptidase</keyword>
<evidence type="ECO:0000256" key="3">
    <source>
        <dbReference type="PROSITE-ProRule" id="PRU01379"/>
    </source>
</evidence>
<comment type="caution">
    <text evidence="6">The sequence shown here is derived from an EMBL/GenBank/DDBJ whole genome shotgun (WGS) entry which is preliminary data.</text>
</comment>
<dbReference type="SUPFAM" id="SSF53187">
    <property type="entry name" value="Zn-dependent exopeptidases"/>
    <property type="match status" value="1"/>
</dbReference>
<feature type="compositionally biased region" description="Polar residues" evidence="4">
    <location>
        <begin position="118"/>
        <end position="129"/>
    </location>
</feature>
<feature type="domain" description="Peptidase M14" evidence="5">
    <location>
        <begin position="533"/>
        <end position="794"/>
    </location>
</feature>
<accession>A0ABR4NBN1</accession>
<organism evidence="6 7">
    <name type="scientific">Polyrhizophydium stewartii</name>
    <dbReference type="NCBI Taxonomy" id="2732419"/>
    <lineage>
        <taxon>Eukaryota</taxon>
        <taxon>Fungi</taxon>
        <taxon>Fungi incertae sedis</taxon>
        <taxon>Chytridiomycota</taxon>
        <taxon>Chytridiomycota incertae sedis</taxon>
        <taxon>Chytridiomycetes</taxon>
        <taxon>Rhizophydiales</taxon>
        <taxon>Rhizophydiales incertae sedis</taxon>
        <taxon>Polyrhizophydium</taxon>
    </lineage>
</organism>
<dbReference type="EMBL" id="JADGIZ020000013">
    <property type="protein sequence ID" value="KAL2916932.1"/>
    <property type="molecule type" value="Genomic_DNA"/>
</dbReference>
<dbReference type="PANTHER" id="PTHR12756">
    <property type="entry name" value="CYTOSOLIC CARBOXYPEPTIDASE"/>
    <property type="match status" value="1"/>
</dbReference>
<dbReference type="PROSITE" id="PS52035">
    <property type="entry name" value="PEPTIDASE_M14"/>
    <property type="match status" value="1"/>
</dbReference>
<name>A0ABR4NBN1_9FUNG</name>
<dbReference type="Pfam" id="PF00246">
    <property type="entry name" value="Peptidase_M14"/>
    <property type="match status" value="1"/>
</dbReference>
<evidence type="ECO:0000256" key="4">
    <source>
        <dbReference type="SAM" id="MobiDB-lite"/>
    </source>
</evidence>
<feature type="compositionally biased region" description="Basic residues" evidence="4">
    <location>
        <begin position="851"/>
        <end position="864"/>
    </location>
</feature>
<feature type="region of interest" description="Disordered" evidence="4">
    <location>
        <begin position="1"/>
        <end position="130"/>
    </location>
</feature>
<feature type="compositionally biased region" description="Low complexity" evidence="4">
    <location>
        <begin position="906"/>
        <end position="933"/>
    </location>
</feature>
<dbReference type="InterPro" id="IPR000834">
    <property type="entry name" value="Peptidase_M14"/>
</dbReference>
<keyword evidence="7" id="KW-1185">Reference proteome</keyword>
<dbReference type="Gene3D" id="2.60.40.3120">
    <property type="match status" value="1"/>
</dbReference>
<evidence type="ECO:0000313" key="7">
    <source>
        <dbReference type="Proteomes" id="UP001527925"/>
    </source>
</evidence>
<feature type="compositionally biased region" description="Basic residues" evidence="4">
    <location>
        <begin position="71"/>
        <end position="81"/>
    </location>
</feature>
<keyword evidence="6" id="KW-0378">Hydrolase</keyword>
<dbReference type="Gene3D" id="3.40.630.10">
    <property type="entry name" value="Zn peptidases"/>
    <property type="match status" value="1"/>
</dbReference>
<reference evidence="6 7" key="1">
    <citation type="submission" date="2023-09" db="EMBL/GenBank/DDBJ databases">
        <title>Pangenome analysis of Batrachochytrium dendrobatidis and related Chytrids.</title>
        <authorList>
            <person name="Yacoub M.N."/>
            <person name="Stajich J.E."/>
            <person name="James T.Y."/>
        </authorList>
    </citation>
    <scope>NUCLEOTIDE SEQUENCE [LARGE SCALE GENOMIC DNA]</scope>
    <source>
        <strain evidence="6 7">JEL0888</strain>
    </source>
</reference>
<keyword evidence="6" id="KW-0645">Protease</keyword>
<dbReference type="Pfam" id="PF18027">
    <property type="entry name" value="Pepdidase_M14_N"/>
    <property type="match status" value="1"/>
</dbReference>
<dbReference type="GO" id="GO:0004180">
    <property type="term" value="F:carboxypeptidase activity"/>
    <property type="evidence" value="ECO:0007669"/>
    <property type="project" value="UniProtKB-KW"/>
</dbReference>
<evidence type="ECO:0000313" key="6">
    <source>
        <dbReference type="EMBL" id="KAL2916932.1"/>
    </source>
</evidence>